<comment type="caution">
    <text evidence="1">The sequence shown here is derived from an EMBL/GenBank/DDBJ whole genome shotgun (WGS) entry which is preliminary data.</text>
</comment>
<dbReference type="OrthoDB" id="6780909at2759"/>
<evidence type="ECO:0000313" key="2">
    <source>
        <dbReference type="Proteomes" id="UP000051574"/>
    </source>
</evidence>
<dbReference type="EMBL" id="LJIG01009259">
    <property type="protein sequence ID" value="KRT83437.1"/>
    <property type="molecule type" value="Genomic_DNA"/>
</dbReference>
<dbReference type="Proteomes" id="UP000051574">
    <property type="component" value="Unassembled WGS sequence"/>
</dbReference>
<proteinExistence type="predicted"/>
<reference evidence="1 2" key="1">
    <citation type="submission" date="2015-09" db="EMBL/GenBank/DDBJ databases">
        <title>Draft genome of the scarab beetle Oryctes borbonicus.</title>
        <authorList>
            <person name="Meyer J.M."/>
            <person name="Markov G.V."/>
            <person name="Baskaran P."/>
            <person name="Herrmann M."/>
            <person name="Sommer R.J."/>
            <person name="Roedelsperger C."/>
        </authorList>
    </citation>
    <scope>NUCLEOTIDE SEQUENCE [LARGE SCALE GENOMIC DNA]</scope>
    <source>
        <strain evidence="1">OB123</strain>
        <tissue evidence="1">Whole animal</tissue>
    </source>
</reference>
<gene>
    <name evidence="1" type="ORF">AMK59_4714</name>
</gene>
<protein>
    <submittedName>
        <fullName evidence="1">Uncharacterized protein</fullName>
    </submittedName>
</protein>
<dbReference type="AlphaFoldDB" id="A0A0T6B8K8"/>
<evidence type="ECO:0000313" key="1">
    <source>
        <dbReference type="EMBL" id="KRT83437.1"/>
    </source>
</evidence>
<name>A0A0T6B8K8_9SCAR</name>
<keyword evidence="2" id="KW-1185">Reference proteome</keyword>
<organism evidence="1 2">
    <name type="scientific">Oryctes borbonicus</name>
    <dbReference type="NCBI Taxonomy" id="1629725"/>
    <lineage>
        <taxon>Eukaryota</taxon>
        <taxon>Metazoa</taxon>
        <taxon>Ecdysozoa</taxon>
        <taxon>Arthropoda</taxon>
        <taxon>Hexapoda</taxon>
        <taxon>Insecta</taxon>
        <taxon>Pterygota</taxon>
        <taxon>Neoptera</taxon>
        <taxon>Endopterygota</taxon>
        <taxon>Coleoptera</taxon>
        <taxon>Polyphaga</taxon>
        <taxon>Scarabaeiformia</taxon>
        <taxon>Scarabaeidae</taxon>
        <taxon>Dynastinae</taxon>
        <taxon>Oryctes</taxon>
    </lineage>
</organism>
<accession>A0A0T6B8K8</accession>
<sequence length="292" mass="34534">MAELYSEGNREATSLDKSRYQEMHDTFEIMKIERRKCTNKKVMLHTISRCISESSELSDEVKKKVKNVLLSAEVNSCLKLNTKHSEETLLGLSDLRIDELSYQEEEELNQVFHNYSKSIADSFMHNVPKLMQEPNSTDLFRLNMQDKVLLEARDKLKDIQETYMENLKIMYDLLQELLQLRFHDTKDLVGSKLNEYSTKSKMYDLQSKIIKEKAMVDISNEKSFSFVAYEKLLRDIIDQQKECQQQVDDLIDLKEKYKFIACKEYDEILQSYLQYKAALERKKGLYNHLQNK</sequence>